<dbReference type="PANTHER" id="PTHR14969">
    <property type="entry name" value="SPHINGOSINE-1-PHOSPHATE PHOSPHOHYDROLASE"/>
    <property type="match status" value="1"/>
</dbReference>
<accession>A0A927HBE8</accession>
<feature type="domain" description="Phosphatidic acid phosphatase type 2/haloperoxidase" evidence="2">
    <location>
        <begin position="56"/>
        <end position="164"/>
    </location>
</feature>
<feature type="transmembrane region" description="Helical" evidence="1">
    <location>
        <begin position="25"/>
        <end position="47"/>
    </location>
</feature>
<dbReference type="InterPro" id="IPR000326">
    <property type="entry name" value="PAP2/HPO"/>
</dbReference>
<name>A0A927HBE8_9BACI</name>
<protein>
    <submittedName>
        <fullName evidence="3">Undecaprenyl-diphosphatase</fullName>
    </submittedName>
</protein>
<evidence type="ECO:0000313" key="4">
    <source>
        <dbReference type="Proteomes" id="UP000602076"/>
    </source>
</evidence>
<dbReference type="RefSeq" id="WP_190998059.1">
    <property type="nucleotide sequence ID" value="NZ_JACXSI010000019.1"/>
</dbReference>
<dbReference type="SMART" id="SM00014">
    <property type="entry name" value="acidPPc"/>
    <property type="match status" value="1"/>
</dbReference>
<feature type="transmembrane region" description="Helical" evidence="1">
    <location>
        <begin position="59"/>
        <end position="80"/>
    </location>
</feature>
<keyword evidence="4" id="KW-1185">Reference proteome</keyword>
<gene>
    <name evidence="3" type="ORF">IEO70_09065</name>
</gene>
<evidence type="ECO:0000259" key="2">
    <source>
        <dbReference type="SMART" id="SM00014"/>
    </source>
</evidence>
<proteinExistence type="predicted"/>
<dbReference type="GO" id="GO:0005886">
    <property type="term" value="C:plasma membrane"/>
    <property type="evidence" value="ECO:0007669"/>
    <property type="project" value="InterPro"/>
</dbReference>
<feature type="transmembrane region" description="Helical" evidence="1">
    <location>
        <begin position="100"/>
        <end position="119"/>
    </location>
</feature>
<keyword evidence="1" id="KW-0472">Membrane</keyword>
<comment type="caution">
    <text evidence="3">The sequence shown here is derived from an EMBL/GenBank/DDBJ whole genome shotgun (WGS) entry which is preliminary data.</text>
</comment>
<dbReference type="SUPFAM" id="SSF48317">
    <property type="entry name" value="Acid phosphatase/Vanadium-dependent haloperoxidase"/>
    <property type="match status" value="1"/>
</dbReference>
<dbReference type="GO" id="GO:0050380">
    <property type="term" value="F:undecaprenyl-diphosphatase activity"/>
    <property type="evidence" value="ECO:0007669"/>
    <property type="project" value="InterPro"/>
</dbReference>
<dbReference type="PANTHER" id="PTHR14969:SF13">
    <property type="entry name" value="AT30094P"/>
    <property type="match status" value="1"/>
</dbReference>
<dbReference type="InterPro" id="IPR036938">
    <property type="entry name" value="PAP2/HPO_sf"/>
</dbReference>
<keyword evidence="1" id="KW-1133">Transmembrane helix</keyword>
<dbReference type="InterPro" id="IPR033879">
    <property type="entry name" value="UPP_Pase"/>
</dbReference>
<sequence>MMETNAQIFKAINNLGKEYTFLNPFFIFIADYTLYILIAALLLYWFTRSKKNRMMVISSLLSVVIAEVGGKIIGLLHFNYQPFVSLSGVNQLIEKDIGNSFPSDHTIIFFTVCFTFFFFKKKYKHLWIVLALLVGLSRIWVGVHYPADVLMGAVTGIGAAYLCYRLVPKNRKIRKIVAKAVALQVYK</sequence>
<dbReference type="CDD" id="cd03385">
    <property type="entry name" value="PAP2_BcrC_like"/>
    <property type="match status" value="1"/>
</dbReference>
<dbReference type="Gene3D" id="1.20.144.10">
    <property type="entry name" value="Phosphatidic acid phosphatase type 2/haloperoxidase"/>
    <property type="match status" value="1"/>
</dbReference>
<feature type="transmembrane region" description="Helical" evidence="1">
    <location>
        <begin position="126"/>
        <end position="143"/>
    </location>
</feature>
<dbReference type="AlphaFoldDB" id="A0A927HBE8"/>
<evidence type="ECO:0000313" key="3">
    <source>
        <dbReference type="EMBL" id="MBD3108517.1"/>
    </source>
</evidence>
<dbReference type="Pfam" id="PF01569">
    <property type="entry name" value="PAP2"/>
    <property type="match status" value="1"/>
</dbReference>
<organism evidence="3 4">
    <name type="scientific">Peribacillus faecalis</name>
    <dbReference type="NCBI Taxonomy" id="2772559"/>
    <lineage>
        <taxon>Bacteria</taxon>
        <taxon>Bacillati</taxon>
        <taxon>Bacillota</taxon>
        <taxon>Bacilli</taxon>
        <taxon>Bacillales</taxon>
        <taxon>Bacillaceae</taxon>
        <taxon>Peribacillus</taxon>
    </lineage>
</organism>
<feature type="transmembrane region" description="Helical" evidence="1">
    <location>
        <begin position="149"/>
        <end position="167"/>
    </location>
</feature>
<keyword evidence="1" id="KW-0812">Transmembrane</keyword>
<dbReference type="Proteomes" id="UP000602076">
    <property type="component" value="Unassembled WGS sequence"/>
</dbReference>
<reference evidence="3" key="1">
    <citation type="submission" date="2020-09" db="EMBL/GenBank/DDBJ databases">
        <title>Bacillus faecalis sp. nov., a moderately halophilic bacterium isolated from cow faeces.</title>
        <authorList>
            <person name="Jiang L."/>
            <person name="Lee J."/>
        </authorList>
    </citation>
    <scope>NUCLEOTIDE SEQUENCE</scope>
    <source>
        <strain evidence="3">AGMB 02131</strain>
    </source>
</reference>
<evidence type="ECO:0000256" key="1">
    <source>
        <dbReference type="SAM" id="Phobius"/>
    </source>
</evidence>
<dbReference type="EMBL" id="JACXSI010000019">
    <property type="protein sequence ID" value="MBD3108517.1"/>
    <property type="molecule type" value="Genomic_DNA"/>
</dbReference>